<name>A0A382ZAD6_9ZZZZ</name>
<evidence type="ECO:0008006" key="2">
    <source>
        <dbReference type="Google" id="ProtNLM"/>
    </source>
</evidence>
<dbReference type="Gene3D" id="3.40.50.1860">
    <property type="match status" value="1"/>
</dbReference>
<gene>
    <name evidence="1" type="ORF">METZ01_LOCUS445033</name>
</gene>
<dbReference type="EMBL" id="UINC01182142">
    <property type="protein sequence ID" value="SVD92179.1"/>
    <property type="molecule type" value="Genomic_DNA"/>
</dbReference>
<reference evidence="1" key="1">
    <citation type="submission" date="2018-05" db="EMBL/GenBank/DDBJ databases">
        <authorList>
            <person name="Lanie J.A."/>
            <person name="Ng W.-L."/>
            <person name="Kazmierczak K.M."/>
            <person name="Andrzejewski T.M."/>
            <person name="Davidsen T.M."/>
            <person name="Wayne K.J."/>
            <person name="Tettelin H."/>
            <person name="Glass J.I."/>
            <person name="Rusch D."/>
            <person name="Podicherti R."/>
            <person name="Tsui H.-C.T."/>
            <person name="Winkler M.E."/>
        </authorList>
    </citation>
    <scope>NUCLEOTIDE SEQUENCE</scope>
</reference>
<evidence type="ECO:0000313" key="1">
    <source>
        <dbReference type="EMBL" id="SVD92179.1"/>
    </source>
</evidence>
<sequence length="90" mass="10349">MNSIKITPKFNSRINSKVGLIALSTDFMIEKDFRKIIENMKIDLFVNRIRSYYPLTKENLIKMAENVTEVSKDILPDEKLDCVVYGCTSG</sequence>
<proteinExistence type="predicted"/>
<organism evidence="1">
    <name type="scientific">marine metagenome</name>
    <dbReference type="NCBI Taxonomy" id="408172"/>
    <lineage>
        <taxon>unclassified sequences</taxon>
        <taxon>metagenomes</taxon>
        <taxon>ecological metagenomes</taxon>
    </lineage>
</organism>
<accession>A0A382ZAD6</accession>
<dbReference type="InterPro" id="IPR001920">
    <property type="entry name" value="Asp/Glu_race"/>
</dbReference>
<feature type="non-terminal residue" evidence="1">
    <location>
        <position position="90"/>
    </location>
</feature>
<protein>
    <recommendedName>
        <fullName evidence="2">Asp/Glu racemase</fullName>
    </recommendedName>
</protein>
<dbReference type="GO" id="GO:0016855">
    <property type="term" value="F:racemase and epimerase activity, acting on amino acids and derivatives"/>
    <property type="evidence" value="ECO:0007669"/>
    <property type="project" value="InterPro"/>
</dbReference>
<dbReference type="AlphaFoldDB" id="A0A382ZAD6"/>